<reference evidence="2" key="5">
    <citation type="submission" date="2018-04" db="UniProtKB">
        <authorList>
            <consortium name="EnsemblFungi"/>
        </authorList>
    </citation>
    <scope>IDENTIFICATION</scope>
    <source>
        <strain evidence="2">R3-111a-1</strain>
    </source>
</reference>
<protein>
    <submittedName>
        <fullName evidence="1 2">Uncharacterized protein</fullName>
    </submittedName>
</protein>
<gene>
    <name evidence="2" type="primary">20350543</name>
    <name evidence="1" type="ORF">GGTG_10085</name>
</gene>
<reference evidence="1" key="3">
    <citation type="submission" date="2010-09" db="EMBL/GenBank/DDBJ databases">
        <title>Annotation of Gaeumannomyces graminis var. tritici R3-111a-1.</title>
        <authorList>
            <consortium name="The Broad Institute Genome Sequencing Platform"/>
            <person name="Ma L.-J."/>
            <person name="Dead R."/>
            <person name="Young S.K."/>
            <person name="Zeng Q."/>
            <person name="Gargeya S."/>
            <person name="Fitzgerald M."/>
            <person name="Haas B."/>
            <person name="Abouelleil A."/>
            <person name="Alvarado L."/>
            <person name="Arachchi H.M."/>
            <person name="Berlin A."/>
            <person name="Brown A."/>
            <person name="Chapman S.B."/>
            <person name="Chen Z."/>
            <person name="Dunbar C."/>
            <person name="Freedman E."/>
            <person name="Gearin G."/>
            <person name="Gellesch M."/>
            <person name="Goldberg J."/>
            <person name="Griggs A."/>
            <person name="Gujja S."/>
            <person name="Heiman D."/>
            <person name="Howarth C."/>
            <person name="Larson L."/>
            <person name="Lui A."/>
            <person name="MacDonald P.J.P."/>
            <person name="Mehta T."/>
            <person name="Montmayeur A."/>
            <person name="Murphy C."/>
            <person name="Neiman D."/>
            <person name="Pearson M."/>
            <person name="Priest M."/>
            <person name="Roberts A."/>
            <person name="Saif S."/>
            <person name="Shea T."/>
            <person name="Shenoy N."/>
            <person name="Sisk P."/>
            <person name="Stolte C."/>
            <person name="Sykes S."/>
            <person name="Yandava C."/>
            <person name="Wortman J."/>
            <person name="Nusbaum C."/>
            <person name="Birren B."/>
        </authorList>
    </citation>
    <scope>NUCLEOTIDE SEQUENCE</scope>
    <source>
        <strain evidence="1">R3-111a-1</strain>
    </source>
</reference>
<reference evidence="2" key="4">
    <citation type="journal article" date="2015" name="G3 (Bethesda)">
        <title>Genome sequences of three phytopathogenic species of the Magnaporthaceae family of fungi.</title>
        <authorList>
            <person name="Okagaki L.H."/>
            <person name="Nunes C.C."/>
            <person name="Sailsbery J."/>
            <person name="Clay B."/>
            <person name="Brown D."/>
            <person name="John T."/>
            <person name="Oh Y."/>
            <person name="Young N."/>
            <person name="Fitzgerald M."/>
            <person name="Haas B.J."/>
            <person name="Zeng Q."/>
            <person name="Young S."/>
            <person name="Adiconis X."/>
            <person name="Fan L."/>
            <person name="Levin J.Z."/>
            <person name="Mitchell T.K."/>
            <person name="Okubara P.A."/>
            <person name="Farman M.L."/>
            <person name="Kohn L.M."/>
            <person name="Birren B."/>
            <person name="Ma L.-J."/>
            <person name="Dean R.A."/>
        </authorList>
    </citation>
    <scope>NUCLEOTIDE SEQUENCE</scope>
    <source>
        <strain evidence="2">R3-111a-1</strain>
    </source>
</reference>
<dbReference type="Proteomes" id="UP000006039">
    <property type="component" value="Unassembled WGS sequence"/>
</dbReference>
<dbReference type="RefSeq" id="XP_009226212.1">
    <property type="nucleotide sequence ID" value="XM_009227948.1"/>
</dbReference>
<dbReference type="HOGENOM" id="CLU_2469217_0_0_1"/>
<reference evidence="3" key="1">
    <citation type="submission" date="2010-07" db="EMBL/GenBank/DDBJ databases">
        <title>The genome sequence of Gaeumannomyces graminis var. tritici strain R3-111a-1.</title>
        <authorList>
            <consortium name="The Broad Institute Genome Sequencing Platform"/>
            <person name="Ma L.-J."/>
            <person name="Dead R."/>
            <person name="Young S."/>
            <person name="Zeng Q."/>
            <person name="Koehrsen M."/>
            <person name="Alvarado L."/>
            <person name="Berlin A."/>
            <person name="Chapman S.B."/>
            <person name="Chen Z."/>
            <person name="Freedman E."/>
            <person name="Gellesch M."/>
            <person name="Goldberg J."/>
            <person name="Griggs A."/>
            <person name="Gujja S."/>
            <person name="Heilman E.R."/>
            <person name="Heiman D."/>
            <person name="Hepburn T."/>
            <person name="Howarth C."/>
            <person name="Jen D."/>
            <person name="Larson L."/>
            <person name="Mehta T."/>
            <person name="Neiman D."/>
            <person name="Pearson M."/>
            <person name="Roberts A."/>
            <person name="Saif S."/>
            <person name="Shea T."/>
            <person name="Shenoy N."/>
            <person name="Sisk P."/>
            <person name="Stolte C."/>
            <person name="Sykes S."/>
            <person name="Walk T."/>
            <person name="White J."/>
            <person name="Yandava C."/>
            <person name="Haas B."/>
            <person name="Nusbaum C."/>
            <person name="Birren B."/>
        </authorList>
    </citation>
    <scope>NUCLEOTIDE SEQUENCE [LARGE SCALE GENOMIC DNA]</scope>
    <source>
        <strain evidence="3">R3-111a-1</strain>
    </source>
</reference>
<keyword evidence="3" id="KW-1185">Reference proteome</keyword>
<dbReference type="EnsemblFungi" id="EJT73238">
    <property type="protein sequence ID" value="EJT73238"/>
    <property type="gene ID" value="GGTG_10085"/>
</dbReference>
<evidence type="ECO:0000313" key="1">
    <source>
        <dbReference type="EMBL" id="EJT73238.1"/>
    </source>
</evidence>
<evidence type="ECO:0000313" key="2">
    <source>
        <dbReference type="EnsemblFungi" id="EJT73238"/>
    </source>
</evidence>
<reference evidence="1" key="2">
    <citation type="submission" date="2010-07" db="EMBL/GenBank/DDBJ databases">
        <authorList>
            <consortium name="The Broad Institute Genome Sequencing Platform"/>
            <consortium name="Broad Institute Genome Sequencing Center for Infectious Disease"/>
            <person name="Ma L.-J."/>
            <person name="Dead R."/>
            <person name="Young S."/>
            <person name="Zeng Q."/>
            <person name="Koehrsen M."/>
            <person name="Alvarado L."/>
            <person name="Berlin A."/>
            <person name="Chapman S.B."/>
            <person name="Chen Z."/>
            <person name="Freedman E."/>
            <person name="Gellesch M."/>
            <person name="Goldberg J."/>
            <person name="Griggs A."/>
            <person name="Gujja S."/>
            <person name="Heilman E.R."/>
            <person name="Heiman D."/>
            <person name="Hepburn T."/>
            <person name="Howarth C."/>
            <person name="Jen D."/>
            <person name="Larson L."/>
            <person name="Mehta T."/>
            <person name="Neiman D."/>
            <person name="Pearson M."/>
            <person name="Roberts A."/>
            <person name="Saif S."/>
            <person name="Shea T."/>
            <person name="Shenoy N."/>
            <person name="Sisk P."/>
            <person name="Stolte C."/>
            <person name="Sykes S."/>
            <person name="Walk T."/>
            <person name="White J."/>
            <person name="Yandava C."/>
            <person name="Haas B."/>
            <person name="Nusbaum C."/>
            <person name="Birren B."/>
        </authorList>
    </citation>
    <scope>NUCLEOTIDE SEQUENCE</scope>
    <source>
        <strain evidence="1">R3-111a-1</strain>
    </source>
</reference>
<name>J3P9A2_GAET3</name>
<evidence type="ECO:0000313" key="3">
    <source>
        <dbReference type="Proteomes" id="UP000006039"/>
    </source>
</evidence>
<dbReference type="VEuPathDB" id="FungiDB:GGTG_10085"/>
<accession>J3P9A2</accession>
<dbReference type="EMBL" id="GL385399">
    <property type="protein sequence ID" value="EJT73238.1"/>
    <property type="molecule type" value="Genomic_DNA"/>
</dbReference>
<proteinExistence type="predicted"/>
<dbReference type="AlphaFoldDB" id="J3P9A2"/>
<organism evidence="1">
    <name type="scientific">Gaeumannomyces tritici (strain R3-111a-1)</name>
    <name type="common">Wheat and barley take-all root rot fungus</name>
    <name type="synonym">Gaeumannomyces graminis var. tritici</name>
    <dbReference type="NCBI Taxonomy" id="644352"/>
    <lineage>
        <taxon>Eukaryota</taxon>
        <taxon>Fungi</taxon>
        <taxon>Dikarya</taxon>
        <taxon>Ascomycota</taxon>
        <taxon>Pezizomycotina</taxon>
        <taxon>Sordariomycetes</taxon>
        <taxon>Sordariomycetidae</taxon>
        <taxon>Magnaporthales</taxon>
        <taxon>Magnaporthaceae</taxon>
        <taxon>Gaeumannomyces</taxon>
    </lineage>
</organism>
<dbReference type="GeneID" id="20350543"/>
<sequence length="88" mass="10158">MTYGRLKTQSAHHVNGAETHAHYLRSIPIYVFKTGGVLLLKLWVYLLPTTFLLPFTEPIFKSEFLRPYQLSATIPLHNKYEAINILTL</sequence>